<accession>C4K064</accession>
<reference evidence="2" key="1">
    <citation type="journal article" date="2009" name="Genome Res.">
        <title>Comparative genomic analyses of the human fungal pathogens Coccidioides and their relatives.</title>
        <authorList>
            <person name="Sharpton T.J."/>
            <person name="Stajich J.E."/>
            <person name="Rounsley S.D."/>
            <person name="Gardner M.J."/>
            <person name="Wortman J.R."/>
            <person name="Jordar V.S."/>
            <person name="Maiti R."/>
            <person name="Kodira C.D."/>
            <person name="Neafsey D.E."/>
            <person name="Zeng Q."/>
            <person name="Hung C.-Y."/>
            <person name="McMahan C."/>
            <person name="Muszewska A."/>
            <person name="Grynberg M."/>
            <person name="Mandel M.A."/>
            <person name="Kellner E.M."/>
            <person name="Barker B.M."/>
            <person name="Galgiani J.N."/>
            <person name="Orbach M.J."/>
            <person name="Kirkland T.N."/>
            <person name="Cole G.T."/>
            <person name="Henn M.R."/>
            <person name="Birren B.W."/>
            <person name="Taylor J.W."/>
        </authorList>
    </citation>
    <scope>NUCLEOTIDE SEQUENCE [LARGE SCALE GENOMIC DNA]</scope>
    <source>
        <strain evidence="2">UAMH 1704</strain>
    </source>
</reference>
<dbReference type="AlphaFoldDB" id="C4K064"/>
<dbReference type="EMBL" id="CH476619">
    <property type="protein sequence ID" value="EEP82950.1"/>
    <property type="molecule type" value="Genomic_DNA"/>
</dbReference>
<dbReference type="Proteomes" id="UP000002058">
    <property type="component" value="Unassembled WGS sequence"/>
</dbReference>
<protein>
    <submittedName>
        <fullName evidence="1">Uncharacterized protein</fullName>
    </submittedName>
</protein>
<keyword evidence="2" id="KW-1185">Reference proteome</keyword>
<dbReference type="InParanoid" id="C4K064"/>
<name>C4K064_UNCRE</name>
<dbReference type="KEGG" id="ure:UREG_07815"/>
<dbReference type="HOGENOM" id="CLU_2814345_0_0_1"/>
<evidence type="ECO:0000313" key="2">
    <source>
        <dbReference type="Proteomes" id="UP000002058"/>
    </source>
</evidence>
<gene>
    <name evidence="1" type="ORF">UREG_07815</name>
</gene>
<organism evidence="1 2">
    <name type="scientific">Uncinocarpus reesii (strain UAMH 1704)</name>
    <dbReference type="NCBI Taxonomy" id="336963"/>
    <lineage>
        <taxon>Eukaryota</taxon>
        <taxon>Fungi</taxon>
        <taxon>Dikarya</taxon>
        <taxon>Ascomycota</taxon>
        <taxon>Pezizomycotina</taxon>
        <taxon>Eurotiomycetes</taxon>
        <taxon>Eurotiomycetidae</taxon>
        <taxon>Onygenales</taxon>
        <taxon>Onygenaceae</taxon>
        <taxon>Uncinocarpus</taxon>
    </lineage>
</organism>
<sequence length="67" mass="7379">MDETQRIQEAMAVVLSHTNPPCPRKITPKLNPANARKCGFKGTNIYGGDLRTLEANNEGHTPEDVCE</sequence>
<proteinExistence type="predicted"/>
<dbReference type="GeneID" id="8440266"/>
<dbReference type="RefSeq" id="XP_002583042.1">
    <property type="nucleotide sequence ID" value="XM_002582996.1"/>
</dbReference>
<dbReference type="VEuPathDB" id="FungiDB:UREG_07815"/>
<evidence type="ECO:0000313" key="1">
    <source>
        <dbReference type="EMBL" id="EEP82950.1"/>
    </source>
</evidence>